<dbReference type="OrthoDB" id="26387at2759"/>
<reference evidence="2" key="1">
    <citation type="journal article" date="2018" name="Nat. Microbiol.">
        <title>Leveraging single-cell genomics to expand the fungal tree of life.</title>
        <authorList>
            <person name="Ahrendt S.R."/>
            <person name="Quandt C.A."/>
            <person name="Ciobanu D."/>
            <person name="Clum A."/>
            <person name="Salamov A."/>
            <person name="Andreopoulos B."/>
            <person name="Cheng J.F."/>
            <person name="Woyke T."/>
            <person name="Pelin A."/>
            <person name="Henrissat B."/>
            <person name="Reynolds N.K."/>
            <person name="Benny G.L."/>
            <person name="Smith M.E."/>
            <person name="James T.Y."/>
            <person name="Grigoriev I.V."/>
        </authorList>
    </citation>
    <scope>NUCLEOTIDE SEQUENCE [LARGE SCALE GENOMIC DNA]</scope>
    <source>
        <strain evidence="2">Baker2002</strain>
    </source>
</reference>
<dbReference type="EMBL" id="ML004905">
    <property type="protein sequence ID" value="RKP28321.1"/>
    <property type="molecule type" value="Genomic_DNA"/>
</dbReference>
<feature type="non-terminal residue" evidence="1">
    <location>
        <position position="107"/>
    </location>
</feature>
<accession>A0A4P9Z8N7</accession>
<sequence length="107" mass="12022">MNTASQPYIEELKRCLLHIPAQSDFEFDEKARALLRKVLCQAVSCGGQYYTTLFPKLATEGATRESIYGALENELSWLFKSYDTRVPVPADCKAPLQNAPSHSRDLP</sequence>
<evidence type="ECO:0000313" key="1">
    <source>
        <dbReference type="EMBL" id="RKP28321.1"/>
    </source>
</evidence>
<evidence type="ECO:0000313" key="2">
    <source>
        <dbReference type="Proteomes" id="UP000268321"/>
    </source>
</evidence>
<protein>
    <submittedName>
        <fullName evidence="1">Uncharacterized protein</fullName>
    </submittedName>
</protein>
<dbReference type="Proteomes" id="UP000268321">
    <property type="component" value="Unassembled WGS sequence"/>
</dbReference>
<proteinExistence type="predicted"/>
<keyword evidence="2" id="KW-1185">Reference proteome</keyword>
<gene>
    <name evidence="1" type="ORF">METBISCDRAFT_29254</name>
</gene>
<dbReference type="AlphaFoldDB" id="A0A4P9Z8N7"/>
<name>A0A4P9Z8N7_9ASCO</name>
<organism evidence="1 2">
    <name type="scientific">Metschnikowia bicuspidata</name>
    <dbReference type="NCBI Taxonomy" id="27322"/>
    <lineage>
        <taxon>Eukaryota</taxon>
        <taxon>Fungi</taxon>
        <taxon>Dikarya</taxon>
        <taxon>Ascomycota</taxon>
        <taxon>Saccharomycotina</taxon>
        <taxon>Pichiomycetes</taxon>
        <taxon>Metschnikowiaceae</taxon>
        <taxon>Metschnikowia</taxon>
    </lineage>
</organism>